<evidence type="ECO:0000256" key="5">
    <source>
        <dbReference type="ARBA" id="ARBA00023136"/>
    </source>
</evidence>
<dbReference type="OrthoDB" id="6738456at2759"/>
<dbReference type="Pfam" id="PF02991">
    <property type="entry name" value="ATG8"/>
    <property type="match status" value="1"/>
</dbReference>
<dbReference type="EMBL" id="AZIM01000880">
    <property type="protein sequence ID" value="ETE68953.1"/>
    <property type="molecule type" value="Genomic_DNA"/>
</dbReference>
<evidence type="ECO:0000313" key="12">
    <source>
        <dbReference type="Proteomes" id="UP000018936"/>
    </source>
</evidence>
<evidence type="ECO:0000256" key="3">
    <source>
        <dbReference type="ARBA" id="ARBA00022490"/>
    </source>
</evidence>
<dbReference type="AlphaFoldDB" id="V8P4L1"/>
<evidence type="ECO:0000256" key="4">
    <source>
        <dbReference type="ARBA" id="ARBA00023006"/>
    </source>
</evidence>
<evidence type="ECO:0000256" key="10">
    <source>
        <dbReference type="RuleBase" id="RU004384"/>
    </source>
</evidence>
<dbReference type="GO" id="GO:0031410">
    <property type="term" value="C:cytoplasmic vesicle"/>
    <property type="evidence" value="ECO:0007669"/>
    <property type="project" value="UniProtKB-KW"/>
</dbReference>
<dbReference type="FunFam" id="3.10.20.90:FF:000149">
    <property type="entry name" value="microtubule-associated proteins 1A/1B light chain 3C"/>
    <property type="match status" value="1"/>
</dbReference>
<dbReference type="InterPro" id="IPR004241">
    <property type="entry name" value="Atg8-like"/>
</dbReference>
<keyword evidence="5" id="KW-0472">Membrane</keyword>
<reference evidence="11 12" key="1">
    <citation type="journal article" date="2013" name="Proc. Natl. Acad. Sci. U.S.A.">
        <title>The king cobra genome reveals dynamic gene evolution and adaptation in the snake venom system.</title>
        <authorList>
            <person name="Vonk F.J."/>
            <person name="Casewell N.R."/>
            <person name="Henkel C.V."/>
            <person name="Heimberg A.M."/>
            <person name="Jansen H.J."/>
            <person name="McCleary R.J."/>
            <person name="Kerkkamp H.M."/>
            <person name="Vos R.A."/>
            <person name="Guerreiro I."/>
            <person name="Calvete J.J."/>
            <person name="Wuster W."/>
            <person name="Woods A.E."/>
            <person name="Logan J.M."/>
            <person name="Harrison R.A."/>
            <person name="Castoe T.A."/>
            <person name="de Koning A.P."/>
            <person name="Pollock D.D."/>
            <person name="Yandell M."/>
            <person name="Calderon D."/>
            <person name="Renjifo C."/>
            <person name="Currier R.B."/>
            <person name="Salgado D."/>
            <person name="Pla D."/>
            <person name="Sanz L."/>
            <person name="Hyder A.S."/>
            <person name="Ribeiro J.M."/>
            <person name="Arntzen J.W."/>
            <person name="van den Thillart G.E."/>
            <person name="Boetzer M."/>
            <person name="Pirovano W."/>
            <person name="Dirks R.P."/>
            <person name="Spaink H.P."/>
            <person name="Duboule D."/>
            <person name="McGlinn E."/>
            <person name="Kini R.M."/>
            <person name="Richardson M.K."/>
        </authorList>
    </citation>
    <scope>NUCLEOTIDE SEQUENCE</scope>
    <source>
        <tissue evidence="11">Blood</tissue>
    </source>
</reference>
<evidence type="ECO:0000256" key="2">
    <source>
        <dbReference type="ARBA" id="ARBA00007293"/>
    </source>
</evidence>
<keyword evidence="4 10" id="KW-0072">Autophagy</keyword>
<proteinExistence type="inferred from homology"/>
<organism evidence="11 12">
    <name type="scientific">Ophiophagus hannah</name>
    <name type="common">King cobra</name>
    <name type="synonym">Naja hannah</name>
    <dbReference type="NCBI Taxonomy" id="8665"/>
    <lineage>
        <taxon>Eukaryota</taxon>
        <taxon>Metazoa</taxon>
        <taxon>Chordata</taxon>
        <taxon>Craniata</taxon>
        <taxon>Vertebrata</taxon>
        <taxon>Euteleostomi</taxon>
        <taxon>Lepidosauria</taxon>
        <taxon>Squamata</taxon>
        <taxon>Bifurcata</taxon>
        <taxon>Unidentata</taxon>
        <taxon>Episquamata</taxon>
        <taxon>Toxicofera</taxon>
        <taxon>Serpentes</taxon>
        <taxon>Colubroidea</taxon>
        <taxon>Elapidae</taxon>
        <taxon>Elapinae</taxon>
        <taxon>Ophiophagus</taxon>
    </lineage>
</organism>
<dbReference type="GO" id="GO:0006950">
    <property type="term" value="P:response to stress"/>
    <property type="evidence" value="ECO:0007669"/>
    <property type="project" value="UniProtKB-ARBA"/>
</dbReference>
<evidence type="ECO:0000256" key="7">
    <source>
        <dbReference type="ARBA" id="ARBA00023329"/>
    </source>
</evidence>
<keyword evidence="7" id="KW-0968">Cytoplasmic vesicle</keyword>
<name>V8P4L1_OPHHA</name>
<feature type="non-terminal residue" evidence="11">
    <location>
        <position position="1"/>
    </location>
</feature>
<gene>
    <name evidence="11" type="primary">MAP1LC3C</name>
    <name evidence="11" type="ORF">L345_05252</name>
</gene>
<comment type="caution">
    <text evidence="11">The sequence shown here is derived from an EMBL/GenBank/DDBJ whole genome shotgun (WGS) entry which is preliminary data.</text>
</comment>
<keyword evidence="6 9" id="KW-0449">Lipoprotein</keyword>
<evidence type="ECO:0000256" key="8">
    <source>
        <dbReference type="ARBA" id="ARBA00037868"/>
    </source>
</evidence>
<evidence type="ECO:0000313" key="11">
    <source>
        <dbReference type="EMBL" id="ETE68953.1"/>
    </source>
</evidence>
<comment type="similarity">
    <text evidence="2 10">Belongs to the ATG8 family.</text>
</comment>
<dbReference type="GO" id="GO:0016236">
    <property type="term" value="P:macroautophagy"/>
    <property type="evidence" value="ECO:0007669"/>
    <property type="project" value="UniProtKB-ARBA"/>
</dbReference>
<dbReference type="GO" id="GO:0005776">
    <property type="term" value="C:autophagosome"/>
    <property type="evidence" value="ECO:0007669"/>
    <property type="project" value="UniProtKB-SubCell"/>
</dbReference>
<keyword evidence="12" id="KW-1185">Reference proteome</keyword>
<dbReference type="Gene3D" id="3.10.20.90">
    <property type="entry name" value="Phosphatidylinositol 3-kinase Catalytic Subunit, Chain A, domain 1"/>
    <property type="match status" value="1"/>
</dbReference>
<evidence type="ECO:0000256" key="1">
    <source>
        <dbReference type="ARBA" id="ARBA00004419"/>
    </source>
</evidence>
<evidence type="ECO:0000256" key="6">
    <source>
        <dbReference type="ARBA" id="ARBA00023288"/>
    </source>
</evidence>
<protein>
    <submittedName>
        <fullName evidence="11">Microtubule-associated proteins 1A/1B light chain 3C</fullName>
    </submittedName>
</protein>
<dbReference type="InterPro" id="IPR029071">
    <property type="entry name" value="Ubiquitin-like_domsf"/>
</dbReference>
<dbReference type="PANTHER" id="PTHR10969">
    <property type="entry name" value="MICROTUBULE-ASSOCIATED PROTEINS 1A/1B LIGHT CHAIN 3-RELATED"/>
    <property type="match status" value="1"/>
</dbReference>
<accession>V8P4L1</accession>
<feature type="lipid moiety-binding region" description="Phosphatidylserine amidated glycine; alternate" evidence="9">
    <location>
        <position position="146"/>
    </location>
</feature>
<comment type="subcellular location">
    <subcellularLocation>
        <location evidence="1">Cytoplasmic vesicle</location>
        <location evidence="1">Autophagosome</location>
    </subcellularLocation>
    <subcellularLocation>
        <location evidence="8">Endomembrane system</location>
        <topology evidence="8">Lipid-anchor</topology>
    </subcellularLocation>
</comment>
<evidence type="ECO:0000256" key="9">
    <source>
        <dbReference type="PIRSR" id="PIRSR604241-50"/>
    </source>
</evidence>
<sequence>MSISSLLNHTTLNLQEPLRYSSSHLVQAYSEAGLRLIHSILDDKSTPYKLIRFIIGKVVVVERYRKEKTLPQLDRIKFLVSPDISMSQFIFTLRTRLSLTATQAFYLLVNNQTLPCPSLTILEIYNDNKDEDGFLYMTYASQEMFGAGASSEHQ</sequence>
<dbReference type="SUPFAM" id="SSF54236">
    <property type="entry name" value="Ubiquitin-like"/>
    <property type="match status" value="1"/>
</dbReference>
<dbReference type="GO" id="GO:0012505">
    <property type="term" value="C:endomembrane system"/>
    <property type="evidence" value="ECO:0007669"/>
    <property type="project" value="UniProtKB-SubCell"/>
</dbReference>
<keyword evidence="3" id="KW-0963">Cytoplasm</keyword>
<dbReference type="Proteomes" id="UP000018936">
    <property type="component" value="Unassembled WGS sequence"/>
</dbReference>